<evidence type="ECO:0000256" key="7">
    <source>
        <dbReference type="ARBA" id="ARBA00023237"/>
    </source>
</evidence>
<keyword evidence="5 8" id="KW-0732">Signal</keyword>
<comment type="similarity">
    <text evidence="2">Belongs to the OmpP1/FadL family.</text>
</comment>
<dbReference type="GO" id="GO:0009279">
    <property type="term" value="C:cell outer membrane"/>
    <property type="evidence" value="ECO:0007669"/>
    <property type="project" value="UniProtKB-SubCell"/>
</dbReference>
<dbReference type="PANTHER" id="PTHR35093:SF8">
    <property type="entry name" value="OUTER MEMBRANE PROTEIN NMB0088-RELATED"/>
    <property type="match status" value="1"/>
</dbReference>
<comment type="subcellular location">
    <subcellularLocation>
        <location evidence="1">Cell outer membrane</location>
        <topology evidence="1">Multi-pass membrane protein</topology>
    </subcellularLocation>
</comment>
<keyword evidence="6" id="KW-0472">Membrane</keyword>
<dbReference type="SUPFAM" id="SSF56935">
    <property type="entry name" value="Porins"/>
    <property type="match status" value="1"/>
</dbReference>
<dbReference type="EMBL" id="JACHFM010000002">
    <property type="protein sequence ID" value="MBB5222668.1"/>
    <property type="molecule type" value="Genomic_DNA"/>
</dbReference>
<protein>
    <submittedName>
        <fullName evidence="9">Long-subunit fatty acid transport protein</fullName>
    </submittedName>
</protein>
<keyword evidence="3" id="KW-1134">Transmembrane beta strand</keyword>
<evidence type="ECO:0000256" key="6">
    <source>
        <dbReference type="ARBA" id="ARBA00023136"/>
    </source>
</evidence>
<keyword evidence="7" id="KW-0998">Cell outer membrane</keyword>
<accession>A0A840SQE1</accession>
<dbReference type="AlphaFoldDB" id="A0A840SQE1"/>
<name>A0A840SQE1_9RHOB</name>
<proteinExistence type="inferred from homology"/>
<dbReference type="InterPro" id="IPR005017">
    <property type="entry name" value="OMPP1/FadL/TodX"/>
</dbReference>
<dbReference type="Gene3D" id="2.40.160.60">
    <property type="entry name" value="Outer membrane protein transport protein (OMPP1/FadL/TodX)"/>
    <property type="match status" value="1"/>
</dbReference>
<reference evidence="9 10" key="1">
    <citation type="submission" date="2020-08" db="EMBL/GenBank/DDBJ databases">
        <title>Genomic Encyclopedia of Type Strains, Phase IV (KMG-IV): sequencing the most valuable type-strain genomes for metagenomic binning, comparative biology and taxonomic classification.</title>
        <authorList>
            <person name="Goeker M."/>
        </authorList>
    </citation>
    <scope>NUCLEOTIDE SEQUENCE [LARGE SCALE GENOMIC DNA]</scope>
    <source>
        <strain evidence="9 10">DSM 101730</strain>
    </source>
</reference>
<dbReference type="RefSeq" id="WP_184149886.1">
    <property type="nucleotide sequence ID" value="NZ_JACHFM010000002.1"/>
</dbReference>
<keyword evidence="10" id="KW-1185">Reference proteome</keyword>
<feature type="chain" id="PRO_5032528047" evidence="8">
    <location>
        <begin position="27"/>
        <end position="391"/>
    </location>
</feature>
<gene>
    <name evidence="9" type="ORF">HNP73_002604</name>
</gene>
<sequence length="391" mass="41580">MPNLQLAGVLSGASLLAVAVAGTAHAAALEQVVPATVRLLYQDGRYAEFGFSFSDPHQSGNGATIPAGFAGPAPMFVPGNTGDLFESRWNFAGAYRADLTERISYALIFDQPYGADTSYGAGSFPALLPNGDTLYQGSLADMKTYQITAAVAYDVTSAVKVYGGLRAERLDAKAAIPFLGGYSVDAGKNWGYGWLIGTAYERPEIALRVALTYHSKISHDLDTRETSALAGTVDTNTDVDTPQSATLEFQTGVAPGTLVFGSIRWVDWSEFNISPPLYGETTAALLGAPRPLVEYGDDWWTYTLGLGRQLTDELAGSFSVSYEPSVGGVMTTLGPYDGRTTATAALSYDWGRTSITGGITYGRLGDTTNLLDTSFDDGWVWGAGLRVGYTF</sequence>
<evidence type="ECO:0000256" key="1">
    <source>
        <dbReference type="ARBA" id="ARBA00004571"/>
    </source>
</evidence>
<feature type="signal peptide" evidence="8">
    <location>
        <begin position="1"/>
        <end position="26"/>
    </location>
</feature>
<dbReference type="Pfam" id="PF03349">
    <property type="entry name" value="Toluene_X"/>
    <property type="match status" value="1"/>
</dbReference>
<dbReference type="GO" id="GO:0015483">
    <property type="term" value="F:long-chain fatty acid transporting porin activity"/>
    <property type="evidence" value="ECO:0007669"/>
    <property type="project" value="TreeGrafter"/>
</dbReference>
<evidence type="ECO:0000256" key="2">
    <source>
        <dbReference type="ARBA" id="ARBA00008163"/>
    </source>
</evidence>
<keyword evidence="4" id="KW-0812">Transmembrane</keyword>
<evidence type="ECO:0000256" key="8">
    <source>
        <dbReference type="SAM" id="SignalP"/>
    </source>
</evidence>
<evidence type="ECO:0000313" key="10">
    <source>
        <dbReference type="Proteomes" id="UP000549457"/>
    </source>
</evidence>
<evidence type="ECO:0000256" key="3">
    <source>
        <dbReference type="ARBA" id="ARBA00022452"/>
    </source>
</evidence>
<evidence type="ECO:0000256" key="4">
    <source>
        <dbReference type="ARBA" id="ARBA00022692"/>
    </source>
</evidence>
<dbReference type="PANTHER" id="PTHR35093">
    <property type="entry name" value="OUTER MEMBRANE PROTEIN NMB0088-RELATED"/>
    <property type="match status" value="1"/>
</dbReference>
<evidence type="ECO:0000313" key="9">
    <source>
        <dbReference type="EMBL" id="MBB5222668.1"/>
    </source>
</evidence>
<evidence type="ECO:0000256" key="5">
    <source>
        <dbReference type="ARBA" id="ARBA00022729"/>
    </source>
</evidence>
<organism evidence="9 10">
    <name type="scientific">Amaricoccus macauensis</name>
    <dbReference type="NCBI Taxonomy" id="57001"/>
    <lineage>
        <taxon>Bacteria</taxon>
        <taxon>Pseudomonadati</taxon>
        <taxon>Pseudomonadota</taxon>
        <taxon>Alphaproteobacteria</taxon>
        <taxon>Rhodobacterales</taxon>
        <taxon>Paracoccaceae</taxon>
        <taxon>Amaricoccus</taxon>
    </lineage>
</organism>
<comment type="caution">
    <text evidence="9">The sequence shown here is derived from an EMBL/GenBank/DDBJ whole genome shotgun (WGS) entry which is preliminary data.</text>
</comment>
<dbReference type="Proteomes" id="UP000549457">
    <property type="component" value="Unassembled WGS sequence"/>
</dbReference>